<sequence length="251" mass="26187">MTDSDTPNTPDPQQPAQPGSLGQSYPGPEHTQPTTTHGTPAGGQPQAPYQAPTHQQAPQPAAAQQPATGQPAPGQPRPSQYQQPTQGYPQQGAPQGAPRQGYPQQGYPQQGYPQQGAPQQAQQPSGPGFGQQAAAVGGQFANDAGKVAKGAGDGLGALFSDLQFKKSLTGRLASIVFLGAIVWAVLNLLSNLTYYWGSTNGYSNMGGGSATFHTIADIIWLLFFIISVRILLEVALNIAKIAGRDKDSSSK</sequence>
<feature type="transmembrane region" description="Helical" evidence="2">
    <location>
        <begin position="210"/>
        <end position="232"/>
    </location>
</feature>
<reference evidence="7" key="2">
    <citation type="journal article" date="2019" name="Int. J. Syst. Evol. Microbiol.">
        <title>The Global Catalogue of Microorganisms (GCM) 10K type strain sequencing project: providing services to taxonomists for standard genome sequencing and annotation.</title>
        <authorList>
            <consortium name="The Broad Institute Genomics Platform"/>
            <consortium name="The Broad Institute Genome Sequencing Center for Infectious Disease"/>
            <person name="Wu L."/>
            <person name="Ma J."/>
        </authorList>
    </citation>
    <scope>NUCLEOTIDE SEQUENCE [LARGE SCALE GENOMIC DNA]</scope>
    <source>
        <strain evidence="7">NBRC 106593</strain>
    </source>
</reference>
<evidence type="ECO:0000313" key="7">
    <source>
        <dbReference type="Proteomes" id="UP001596356"/>
    </source>
</evidence>
<accession>A0ABW2AYX1</accession>
<dbReference type="EMBL" id="JBHSWJ010000002">
    <property type="protein sequence ID" value="MFC6712391.1"/>
    <property type="molecule type" value="Genomic_DNA"/>
</dbReference>
<evidence type="ECO:0000313" key="6">
    <source>
        <dbReference type="EMBL" id="MFC6715952.1"/>
    </source>
</evidence>
<evidence type="ECO:0000256" key="1">
    <source>
        <dbReference type="SAM" id="MobiDB-lite"/>
    </source>
</evidence>
<feature type="transmembrane region" description="Helical" evidence="2">
    <location>
        <begin position="172"/>
        <end position="190"/>
    </location>
</feature>
<feature type="compositionally biased region" description="Low complexity" evidence="1">
    <location>
        <begin position="44"/>
        <end position="133"/>
    </location>
</feature>
<keyword evidence="7" id="KW-1185">Reference proteome</keyword>
<comment type="caution">
    <text evidence="5">The sequence shown here is derived from an EMBL/GenBank/DDBJ whole genome shotgun (WGS) entry which is preliminary data.</text>
</comment>
<protein>
    <submittedName>
        <fullName evidence="5">DUF4282 domain-containing protein</fullName>
    </submittedName>
</protein>
<reference evidence="5" key="1">
    <citation type="journal article" date="2014" name="Int. J. Syst. Evol. Microbiol.">
        <title>Complete genome of a new Firmicutes species belonging to the dominant human colonic microbiota ('Ruminococcus bicirculans') reveals two chromosomes and a selective capacity to utilize plant glucans.</title>
        <authorList>
            <consortium name="NISC Comparative Sequencing Program"/>
            <person name="Wegmann U."/>
            <person name="Louis P."/>
            <person name="Goesmann A."/>
            <person name="Henrissat B."/>
            <person name="Duncan S.H."/>
            <person name="Flint H.J."/>
        </authorList>
    </citation>
    <scope>NUCLEOTIDE SEQUENCE</scope>
    <source>
        <strain evidence="5">NBRC 106593</strain>
    </source>
</reference>
<evidence type="ECO:0000313" key="4">
    <source>
        <dbReference type="EMBL" id="MFC6712391.1"/>
    </source>
</evidence>
<dbReference type="EMBL" id="JBHSWJ010000002">
    <property type="protein sequence ID" value="MFC6715913.1"/>
    <property type="molecule type" value="Genomic_DNA"/>
</dbReference>
<evidence type="ECO:0000313" key="5">
    <source>
        <dbReference type="EMBL" id="MFC6715913.1"/>
    </source>
</evidence>
<evidence type="ECO:0000256" key="2">
    <source>
        <dbReference type="SAM" id="Phobius"/>
    </source>
</evidence>
<dbReference type="InterPro" id="IPR025557">
    <property type="entry name" value="DUF4282"/>
</dbReference>
<dbReference type="Proteomes" id="UP001596356">
    <property type="component" value="Unassembled WGS sequence"/>
</dbReference>
<keyword evidence="2" id="KW-0812">Transmembrane</keyword>
<gene>
    <name evidence="3" type="ORF">ACFQBT_00175</name>
    <name evidence="4" type="ORF">ACFQBT_00380</name>
    <name evidence="5" type="ORF">ACFQBT_19590</name>
    <name evidence="6" type="ORF">ACFQBT_19800</name>
</gene>
<reference evidence="5" key="3">
    <citation type="submission" date="2024-09" db="EMBL/GenBank/DDBJ databases">
        <authorList>
            <person name="Sun Q."/>
            <person name="Mori K."/>
        </authorList>
    </citation>
    <scope>NUCLEOTIDE SEQUENCE</scope>
    <source>
        <strain evidence="5">NBRC 106593</strain>
    </source>
</reference>
<dbReference type="EMBL" id="JBHSWJ010000003">
    <property type="protein sequence ID" value="MFC6715952.1"/>
    <property type="molecule type" value="Genomic_DNA"/>
</dbReference>
<keyword evidence="2" id="KW-0472">Membrane</keyword>
<dbReference type="RefSeq" id="WP_377819840.1">
    <property type="nucleotide sequence ID" value="NZ_JBHSWJ010000001.1"/>
</dbReference>
<keyword evidence="2" id="KW-1133">Transmembrane helix</keyword>
<proteinExistence type="predicted"/>
<dbReference type="Pfam" id="PF14110">
    <property type="entry name" value="DUF4282"/>
    <property type="match status" value="1"/>
</dbReference>
<dbReference type="EMBL" id="JBHSWJ010000001">
    <property type="protein sequence ID" value="MFC6712352.1"/>
    <property type="molecule type" value="Genomic_DNA"/>
</dbReference>
<organism evidence="5 7">
    <name type="scientific">Branchiibius cervicis</name>
    <dbReference type="NCBI Taxonomy" id="908252"/>
    <lineage>
        <taxon>Bacteria</taxon>
        <taxon>Bacillati</taxon>
        <taxon>Actinomycetota</taxon>
        <taxon>Actinomycetes</taxon>
        <taxon>Micrococcales</taxon>
        <taxon>Dermacoccaceae</taxon>
        <taxon>Branchiibius</taxon>
    </lineage>
</organism>
<feature type="region of interest" description="Disordered" evidence="1">
    <location>
        <begin position="1"/>
        <end position="133"/>
    </location>
</feature>
<evidence type="ECO:0000313" key="3">
    <source>
        <dbReference type="EMBL" id="MFC6712352.1"/>
    </source>
</evidence>
<name>A0ABW2AYX1_9MICO</name>